<comment type="caution">
    <text evidence="2">The sequence shown here is derived from an EMBL/GenBank/DDBJ whole genome shotgun (WGS) entry which is preliminary data.</text>
</comment>
<dbReference type="InterPro" id="IPR051531">
    <property type="entry name" value="N-acetyltransferase"/>
</dbReference>
<reference evidence="2 3" key="1">
    <citation type="submission" date="2024-11" db="EMBL/GenBank/DDBJ databases">
        <authorList>
            <person name="Heng Y.C."/>
            <person name="Lim A.C.H."/>
            <person name="Lee J.K.Y."/>
            <person name="Kittelmann S."/>
        </authorList>
    </citation>
    <scope>NUCLEOTIDE SEQUENCE [LARGE SCALE GENOMIC DNA]</scope>
    <source>
        <strain evidence="2 3">WILCCON 0185</strain>
    </source>
</reference>
<dbReference type="PANTHER" id="PTHR43792">
    <property type="entry name" value="GNAT FAMILY, PUTATIVE (AFU_ORTHOLOGUE AFUA_3G00765)-RELATED-RELATED"/>
    <property type="match status" value="1"/>
</dbReference>
<dbReference type="Gene3D" id="3.40.630.30">
    <property type="match status" value="1"/>
</dbReference>
<proteinExistence type="predicted"/>
<name>A0ABW8T811_9CLOT</name>
<keyword evidence="2" id="KW-0808">Transferase</keyword>
<gene>
    <name evidence="2" type="ORF">ACJDUG_16335</name>
</gene>
<keyword evidence="2" id="KW-0012">Acyltransferase</keyword>
<dbReference type="EC" id="2.3.-.-" evidence="2"/>
<dbReference type="InterPro" id="IPR000182">
    <property type="entry name" value="GNAT_dom"/>
</dbReference>
<dbReference type="SUPFAM" id="SSF55729">
    <property type="entry name" value="Acyl-CoA N-acyltransferases (Nat)"/>
    <property type="match status" value="1"/>
</dbReference>
<dbReference type="EMBL" id="JBJHZZ010000019">
    <property type="protein sequence ID" value="MFL0248517.1"/>
    <property type="molecule type" value="Genomic_DNA"/>
</dbReference>
<organism evidence="2 3">
    <name type="scientific">Candidatus Clostridium stratigraminis</name>
    <dbReference type="NCBI Taxonomy" id="3381661"/>
    <lineage>
        <taxon>Bacteria</taxon>
        <taxon>Bacillati</taxon>
        <taxon>Bacillota</taxon>
        <taxon>Clostridia</taxon>
        <taxon>Eubacteriales</taxon>
        <taxon>Clostridiaceae</taxon>
        <taxon>Clostridium</taxon>
    </lineage>
</organism>
<dbReference type="InterPro" id="IPR016181">
    <property type="entry name" value="Acyl_CoA_acyltransferase"/>
</dbReference>
<dbReference type="Proteomes" id="UP001623591">
    <property type="component" value="Unassembled WGS sequence"/>
</dbReference>
<dbReference type="GO" id="GO:0016746">
    <property type="term" value="F:acyltransferase activity"/>
    <property type="evidence" value="ECO:0007669"/>
    <property type="project" value="UniProtKB-KW"/>
</dbReference>
<evidence type="ECO:0000313" key="3">
    <source>
        <dbReference type="Proteomes" id="UP001623591"/>
    </source>
</evidence>
<keyword evidence="3" id="KW-1185">Reference proteome</keyword>
<evidence type="ECO:0000259" key="1">
    <source>
        <dbReference type="PROSITE" id="PS51186"/>
    </source>
</evidence>
<sequence>MIIIETSRLLIRDHIEEDLLPLHSLLSNEEAMYYIPDLKTKNLEESNENLTVAMNESKLNDRKKYFFAIIIKGTNEYVGDIGFTVIIDSIYGKVVNLGYFSLPKFWGKGIITEAAEEIVNFAFNEAGVLKIETGCIKANKGSERVMKKIGMIKEADMKLHVLLDNKLFDRVEYRLFKEEWVKHKQTNIN</sequence>
<evidence type="ECO:0000313" key="2">
    <source>
        <dbReference type="EMBL" id="MFL0248517.1"/>
    </source>
</evidence>
<accession>A0ABW8T811</accession>
<protein>
    <submittedName>
        <fullName evidence="2">GNAT family N-acetyltransferase</fullName>
        <ecNumber evidence="2">2.3.-.-</ecNumber>
    </submittedName>
</protein>
<dbReference type="PROSITE" id="PS51186">
    <property type="entry name" value="GNAT"/>
    <property type="match status" value="1"/>
</dbReference>
<dbReference type="Pfam" id="PF13302">
    <property type="entry name" value="Acetyltransf_3"/>
    <property type="match status" value="1"/>
</dbReference>
<feature type="domain" description="N-acetyltransferase" evidence="1">
    <location>
        <begin position="9"/>
        <end position="178"/>
    </location>
</feature>
<dbReference type="RefSeq" id="WP_406770946.1">
    <property type="nucleotide sequence ID" value="NZ_JBJHZZ010000019.1"/>
</dbReference>